<feature type="region of interest" description="Disordered" evidence="2">
    <location>
        <begin position="61"/>
        <end position="93"/>
    </location>
</feature>
<keyword evidence="3" id="KW-0732">Signal</keyword>
<evidence type="ECO:0000313" key="4">
    <source>
        <dbReference type="EMBL" id="GAA4415337.1"/>
    </source>
</evidence>
<feature type="coiled-coil region" evidence="1">
    <location>
        <begin position="112"/>
        <end position="147"/>
    </location>
</feature>
<keyword evidence="1" id="KW-0175">Coiled coil</keyword>
<feature type="compositionally biased region" description="Basic and acidic residues" evidence="2">
    <location>
        <begin position="62"/>
        <end position="72"/>
    </location>
</feature>
<dbReference type="Proteomes" id="UP001500936">
    <property type="component" value="Unassembled WGS sequence"/>
</dbReference>
<dbReference type="EMBL" id="BAABHB010000012">
    <property type="protein sequence ID" value="GAA4415337.1"/>
    <property type="molecule type" value="Genomic_DNA"/>
</dbReference>
<feature type="chain" id="PRO_5046139603" description="Outer membrane protein beta-barrel domain-containing protein" evidence="3">
    <location>
        <begin position="30"/>
        <end position="305"/>
    </location>
</feature>
<evidence type="ECO:0000256" key="1">
    <source>
        <dbReference type="SAM" id="Coils"/>
    </source>
</evidence>
<sequence length="305" mass="34082">MFYLSNLTTMRRLLIMPALLALLSTASYAQTTNDTLRTNENRPVIDERTKQDVRQGVNRAEQNAKEAARDVKQGVSNAAQDVKEGTKNTVDDVKDATRNTVQDVKEATKNTVQDVKQGVSNATQEVKETAQEVSQDVRQEVRELRRNELSWFQPGSIFIGASLGFGLGRGSGTYLNFHPRVGYFFLPGVMAGLRYGFENRLSTSYRANQFGGFVRYYPLRGRFSAFGGVGYNVGQEYASNVGDASRARFNSINLELGAMFRLLPNLGGEISLENNYYDQANPLAGRNRGGRFRLGFNYYFSRANP</sequence>
<accession>A0ABP8KSZ3</accession>
<dbReference type="Gene3D" id="1.20.120.20">
    <property type="entry name" value="Apolipoprotein"/>
    <property type="match status" value="1"/>
</dbReference>
<comment type="caution">
    <text evidence="4">The sequence shown here is derived from an EMBL/GenBank/DDBJ whole genome shotgun (WGS) entry which is preliminary data.</text>
</comment>
<evidence type="ECO:0008006" key="6">
    <source>
        <dbReference type="Google" id="ProtNLM"/>
    </source>
</evidence>
<dbReference type="PANTHER" id="PTHR47372:SF5">
    <property type="entry name" value="LATE EMBRYOGENESIS ABUNDANT PROTEIN (LEA) FAMILY PROTEIN"/>
    <property type="match status" value="1"/>
</dbReference>
<dbReference type="SUPFAM" id="SSF58113">
    <property type="entry name" value="Apolipoprotein A-I"/>
    <property type="match status" value="1"/>
</dbReference>
<feature type="compositionally biased region" description="Basic and acidic residues" evidence="2">
    <location>
        <begin position="81"/>
        <end position="93"/>
    </location>
</feature>
<evidence type="ECO:0000313" key="5">
    <source>
        <dbReference type="Proteomes" id="UP001500936"/>
    </source>
</evidence>
<keyword evidence="5" id="KW-1185">Reference proteome</keyword>
<protein>
    <recommendedName>
        <fullName evidence="6">Outer membrane protein beta-barrel domain-containing protein</fullName>
    </recommendedName>
</protein>
<proteinExistence type="predicted"/>
<evidence type="ECO:0000256" key="2">
    <source>
        <dbReference type="SAM" id="MobiDB-lite"/>
    </source>
</evidence>
<reference evidence="5" key="1">
    <citation type="journal article" date="2019" name="Int. J. Syst. Evol. Microbiol.">
        <title>The Global Catalogue of Microorganisms (GCM) 10K type strain sequencing project: providing services to taxonomists for standard genome sequencing and annotation.</title>
        <authorList>
            <consortium name="The Broad Institute Genomics Platform"/>
            <consortium name="The Broad Institute Genome Sequencing Center for Infectious Disease"/>
            <person name="Wu L."/>
            <person name="Ma J."/>
        </authorList>
    </citation>
    <scope>NUCLEOTIDE SEQUENCE [LARGE SCALE GENOMIC DNA]</scope>
    <source>
        <strain evidence="5">JCM 17925</strain>
    </source>
</reference>
<organism evidence="4 5">
    <name type="scientific">Nibrella viscosa</name>
    <dbReference type="NCBI Taxonomy" id="1084524"/>
    <lineage>
        <taxon>Bacteria</taxon>
        <taxon>Pseudomonadati</taxon>
        <taxon>Bacteroidota</taxon>
        <taxon>Cytophagia</taxon>
        <taxon>Cytophagales</taxon>
        <taxon>Spirosomataceae</taxon>
        <taxon>Nibrella</taxon>
    </lineage>
</organism>
<dbReference type="PANTHER" id="PTHR47372">
    <property type="entry name" value="DAUER UP-REGULATED-RELATED"/>
    <property type="match status" value="1"/>
</dbReference>
<name>A0ABP8KSZ3_9BACT</name>
<feature type="signal peptide" evidence="3">
    <location>
        <begin position="1"/>
        <end position="29"/>
    </location>
</feature>
<evidence type="ECO:0000256" key="3">
    <source>
        <dbReference type="SAM" id="SignalP"/>
    </source>
</evidence>
<gene>
    <name evidence="4" type="ORF">GCM10023187_45780</name>
</gene>